<organism evidence="1 2">
    <name type="scientific">Thioclava litoralis</name>
    <dbReference type="NCBI Taxonomy" id="3076557"/>
    <lineage>
        <taxon>Bacteria</taxon>
        <taxon>Pseudomonadati</taxon>
        <taxon>Pseudomonadota</taxon>
        <taxon>Alphaproteobacteria</taxon>
        <taxon>Rhodobacterales</taxon>
        <taxon>Paracoccaceae</taxon>
        <taxon>Thioclava</taxon>
    </lineage>
</organism>
<protein>
    <submittedName>
        <fullName evidence="1">Uncharacterized protein</fullName>
    </submittedName>
</protein>
<dbReference type="RefSeq" id="WP_406720335.1">
    <property type="nucleotide sequence ID" value="NZ_CP135443.1"/>
</dbReference>
<sequence length="131" mass="15478">MKLHERAGIIPHSEEDQCEMQRHCRRPLGAFSEDTAPLRQLAFQQALNRYLRNHPDSAKRFLVARWMKAEKQGDARFECINLMYYRRIRLLSWQNKKAGPLVRRIFRWNRVYPAMALRAAFLESAALACFG</sequence>
<dbReference type="EMBL" id="CP135443">
    <property type="protein sequence ID" value="WRY32827.1"/>
    <property type="molecule type" value="Genomic_DNA"/>
</dbReference>
<gene>
    <name evidence="1" type="ORF">RPE78_08905</name>
</gene>
<evidence type="ECO:0000313" key="2">
    <source>
        <dbReference type="Proteomes" id="UP001623290"/>
    </source>
</evidence>
<accession>A0ABZ1DZG4</accession>
<keyword evidence="2" id="KW-1185">Reference proteome</keyword>
<proteinExistence type="predicted"/>
<reference evidence="1 2" key="1">
    <citation type="submission" date="2023-09" db="EMBL/GenBank/DDBJ databases">
        <title>Thioclava shenzhenensis sp. nov., a multidrug resistant bacteria-antagonizing species isolated from coastal seawater.</title>
        <authorList>
            <person name="Long M."/>
        </authorList>
    </citation>
    <scope>NUCLEOTIDE SEQUENCE [LARGE SCALE GENOMIC DNA]</scope>
    <source>
        <strain evidence="1 2">FTW29</strain>
    </source>
</reference>
<dbReference type="Proteomes" id="UP001623290">
    <property type="component" value="Chromosome"/>
</dbReference>
<name>A0ABZ1DZG4_9RHOB</name>
<evidence type="ECO:0000313" key="1">
    <source>
        <dbReference type="EMBL" id="WRY32827.1"/>
    </source>
</evidence>